<evidence type="ECO:0008006" key="3">
    <source>
        <dbReference type="Google" id="ProtNLM"/>
    </source>
</evidence>
<dbReference type="VEuPathDB" id="CryptoDB:Cvel_21146"/>
<feature type="signal peptide" evidence="1">
    <location>
        <begin position="1"/>
        <end position="17"/>
    </location>
</feature>
<feature type="chain" id="PRO_5005189775" description="Ig-like domain-containing protein" evidence="1">
    <location>
        <begin position="18"/>
        <end position="199"/>
    </location>
</feature>
<evidence type="ECO:0000313" key="2">
    <source>
        <dbReference type="EMBL" id="CEM26480.1"/>
    </source>
</evidence>
<reference evidence="2" key="1">
    <citation type="submission" date="2014-11" db="EMBL/GenBank/DDBJ databases">
        <authorList>
            <person name="Otto D Thomas"/>
            <person name="Naeem Raeece"/>
        </authorList>
    </citation>
    <scope>NUCLEOTIDE SEQUENCE</scope>
</reference>
<dbReference type="EMBL" id="CDMZ01001060">
    <property type="protein sequence ID" value="CEM26480.1"/>
    <property type="molecule type" value="Genomic_DNA"/>
</dbReference>
<organism evidence="2">
    <name type="scientific">Chromera velia CCMP2878</name>
    <dbReference type="NCBI Taxonomy" id="1169474"/>
    <lineage>
        <taxon>Eukaryota</taxon>
        <taxon>Sar</taxon>
        <taxon>Alveolata</taxon>
        <taxon>Colpodellida</taxon>
        <taxon>Chromeraceae</taxon>
        <taxon>Chromera</taxon>
    </lineage>
</organism>
<gene>
    <name evidence="2" type="ORF">Cvel_21146</name>
</gene>
<dbReference type="AlphaFoldDB" id="A0A0G4GBT6"/>
<keyword evidence="1" id="KW-0732">Signal</keyword>
<evidence type="ECO:0000256" key="1">
    <source>
        <dbReference type="SAM" id="SignalP"/>
    </source>
</evidence>
<proteinExistence type="predicted"/>
<name>A0A0G4GBT6_9ALVE</name>
<protein>
    <recommendedName>
        <fullName evidence="3">Ig-like domain-containing protein</fullName>
    </recommendedName>
</protein>
<sequence length="199" mass="23148">MLCRLAAFLSVFSVARALRDGDTDALLRKHTETLLHKETEALHQGQWCKTVGVNIFPQGWNDPKTLSKTGTYDFLPTMPFYIPSQGYHPFPYDDHPFGPNYRASAVFKQREGANWMYLCPKYSPAGRLGAQWIITDQFDVNSMYNARGEFIFDCTSAMASASDMKTHPLETNIMEWYYRHDNQWFRNSDNQLRMWCISY</sequence>
<accession>A0A0G4GBT6</accession>